<dbReference type="InterPro" id="IPR004981">
    <property type="entry name" value="Trp_2_3_dOase"/>
</dbReference>
<dbReference type="Gene3D" id="1.20.58.480">
    <property type="match status" value="1"/>
</dbReference>
<proteinExistence type="predicted"/>
<evidence type="ECO:0000313" key="2">
    <source>
        <dbReference type="Proteomes" id="UP000199437"/>
    </source>
</evidence>
<dbReference type="EMBL" id="FOIR01000002">
    <property type="protein sequence ID" value="SEW32081.1"/>
    <property type="molecule type" value="Genomic_DNA"/>
</dbReference>
<accession>A0A1I0QYD2</accession>
<evidence type="ECO:0000313" key="1">
    <source>
        <dbReference type="EMBL" id="SEW32081.1"/>
    </source>
</evidence>
<reference evidence="2" key="1">
    <citation type="submission" date="2016-10" db="EMBL/GenBank/DDBJ databases">
        <authorList>
            <person name="Varghese N."/>
            <person name="Submissions S."/>
        </authorList>
    </citation>
    <scope>NUCLEOTIDE SEQUENCE [LARGE SCALE GENOMIC DNA]</scope>
    <source>
        <strain evidence="2">CGMCC 1.12402</strain>
    </source>
</reference>
<dbReference type="Pfam" id="PF03301">
    <property type="entry name" value="Trp_dioxygenase"/>
    <property type="match status" value="1"/>
</dbReference>
<dbReference type="GO" id="GO:0046872">
    <property type="term" value="F:metal ion binding"/>
    <property type="evidence" value="ECO:0007669"/>
    <property type="project" value="InterPro"/>
</dbReference>
<dbReference type="OrthoDB" id="9776847at2"/>
<keyword evidence="2" id="KW-1185">Reference proteome</keyword>
<keyword evidence="1" id="KW-0223">Dioxygenase</keyword>
<dbReference type="STRING" id="1267423.SAMN05216290_2820"/>
<dbReference type="GO" id="GO:0020037">
    <property type="term" value="F:heme binding"/>
    <property type="evidence" value="ECO:0007669"/>
    <property type="project" value="InterPro"/>
</dbReference>
<dbReference type="SUPFAM" id="SSF140959">
    <property type="entry name" value="Indolic compounds 2,3-dioxygenase-like"/>
    <property type="match status" value="1"/>
</dbReference>
<dbReference type="InterPro" id="IPR037217">
    <property type="entry name" value="Trp/Indoleamine_2_3_dOase-like"/>
</dbReference>
<organism evidence="1 2">
    <name type="scientific">Roseivirga pacifica</name>
    <dbReference type="NCBI Taxonomy" id="1267423"/>
    <lineage>
        <taxon>Bacteria</taxon>
        <taxon>Pseudomonadati</taxon>
        <taxon>Bacteroidota</taxon>
        <taxon>Cytophagia</taxon>
        <taxon>Cytophagales</taxon>
        <taxon>Roseivirgaceae</taxon>
        <taxon>Roseivirga</taxon>
    </lineage>
</organism>
<keyword evidence="1" id="KW-0560">Oxidoreductase</keyword>
<dbReference type="GO" id="GO:0019441">
    <property type="term" value="P:L-tryptophan catabolic process to kynurenine"/>
    <property type="evidence" value="ECO:0007669"/>
    <property type="project" value="InterPro"/>
</dbReference>
<dbReference type="GeneID" id="99987505"/>
<dbReference type="Proteomes" id="UP000199437">
    <property type="component" value="Unassembled WGS sequence"/>
</dbReference>
<sequence>MNKSEIDQKILDRIEQLADKYDAMGQDLASYLDGLLHADYLKYWDYINLDSLLGLQQPKTGFPDEMIFIIYHQITELYFKLIRWEMKQVHEGEHPNVKEFTLRLNRINNYLEHLCHSFVIMTEGMEKEQFLQFRMSLLPSSGFQSGQYRMIEIGATDMINLVGMEHRDDFDDYSSLDQLYDCIYWKTGATELKSGKKTLTLEQFEEKYSKEFLHLAEDTKTTNFYQLYLKHYKTLEGAEEVVKQLRRLDLLANVDWPLAHFKTAVRYLQRDPEDIAATGGTNWQKYLPPRFQKVIFFPELWSEEEKQEWGKHWVLKQLSGN</sequence>
<dbReference type="GO" id="GO:0019442">
    <property type="term" value="P:L-tryptophan catabolic process to acetyl-CoA"/>
    <property type="evidence" value="ECO:0007669"/>
    <property type="project" value="TreeGrafter"/>
</dbReference>
<dbReference type="AlphaFoldDB" id="A0A1I0QYD2"/>
<name>A0A1I0QYD2_9BACT</name>
<dbReference type="RefSeq" id="WP_090259472.1">
    <property type="nucleotide sequence ID" value="NZ_FOIR01000002.1"/>
</dbReference>
<dbReference type="PANTHER" id="PTHR10138:SF0">
    <property type="entry name" value="TRYPTOPHAN 2,3-DIOXYGENASE"/>
    <property type="match status" value="1"/>
</dbReference>
<dbReference type="PANTHER" id="PTHR10138">
    <property type="entry name" value="TRYPTOPHAN 2,3-DIOXYGENASE"/>
    <property type="match status" value="1"/>
</dbReference>
<protein>
    <submittedName>
        <fullName evidence="1">Tryptophan 2,3-dioxygenase apoenzyme</fullName>
    </submittedName>
</protein>
<gene>
    <name evidence="1" type="ORF">SAMN05216290_2820</name>
</gene>
<dbReference type="GO" id="GO:0004833">
    <property type="term" value="F:L-tryptophan 2,3-dioxygenase activity"/>
    <property type="evidence" value="ECO:0007669"/>
    <property type="project" value="InterPro"/>
</dbReference>